<dbReference type="VEuPathDB" id="FungiDB:RhiirFUN_022500"/>
<accession>A0A2N1MXE8</accession>
<evidence type="ECO:0000313" key="3">
    <source>
        <dbReference type="Proteomes" id="UP000233469"/>
    </source>
</evidence>
<evidence type="ECO:0000256" key="1">
    <source>
        <dbReference type="SAM" id="MobiDB-lite"/>
    </source>
</evidence>
<dbReference type="VEuPathDB" id="FungiDB:FUN_017164"/>
<dbReference type="VEuPathDB" id="FungiDB:RhiirA1_455008"/>
<feature type="compositionally biased region" description="Low complexity" evidence="1">
    <location>
        <begin position="14"/>
        <end position="32"/>
    </location>
</feature>
<sequence>MSSHLSVTFDESSLRSNSSSPTSSYTPSFDSSVSEDFRFHQRSGSLVKWTFFVICMEYRDSVIQKYNSKEILSANEELPNLHIPHQEENQQELRDYFDDELWQDMKFTLNIRSRTCLQFIACQQQDFRQRRTEIKNFLKNYLTDGVLEKIMHNILSSLASRTSGSSSRTKKRFDPSLAGSKPDLTRIDVCRNKTIQSTCRPDKPGSGNFCKTMRALKDCLLDLIVCGLHVIASLNGINWRIHVPEGPTTWGNSWMFFRLLITIWLIGSREQGGQSFTQGRATQKNSQKLKIKNMMLSFSN</sequence>
<reference evidence="2 3" key="1">
    <citation type="submission" date="2016-04" db="EMBL/GenBank/DDBJ databases">
        <title>Genome analyses suggest a sexual origin of heterokaryosis in a supposedly ancient asexual fungus.</title>
        <authorList>
            <person name="Ropars J."/>
            <person name="Sedzielewska K."/>
            <person name="Noel J."/>
            <person name="Charron P."/>
            <person name="Farinelli L."/>
            <person name="Marton T."/>
            <person name="Kruger M."/>
            <person name="Pelin A."/>
            <person name="Brachmann A."/>
            <person name="Corradi N."/>
        </authorList>
    </citation>
    <scope>NUCLEOTIDE SEQUENCE [LARGE SCALE GENOMIC DNA]</scope>
    <source>
        <strain evidence="2 3">C2</strain>
    </source>
</reference>
<gene>
    <name evidence="2" type="ORF">RhiirC2_784927</name>
</gene>
<dbReference type="EMBL" id="LLXL01001107">
    <property type="protein sequence ID" value="PKK66334.1"/>
    <property type="molecule type" value="Genomic_DNA"/>
</dbReference>
<reference evidence="2 3" key="2">
    <citation type="submission" date="2017-10" db="EMBL/GenBank/DDBJ databases">
        <title>Extensive intraspecific genome diversity in a model arbuscular mycorrhizal fungus.</title>
        <authorList>
            <person name="Chen E.C.H."/>
            <person name="Morin E."/>
            <person name="Baudet D."/>
            <person name="Noel J."/>
            <person name="Ndikumana S."/>
            <person name="Charron P."/>
            <person name="St-Onge C."/>
            <person name="Giorgi J."/>
            <person name="Grigoriev I.V."/>
            <person name="Roux C."/>
            <person name="Martin F.M."/>
            <person name="Corradi N."/>
        </authorList>
    </citation>
    <scope>NUCLEOTIDE SEQUENCE [LARGE SCALE GENOMIC DNA]</scope>
    <source>
        <strain evidence="2 3">C2</strain>
    </source>
</reference>
<dbReference type="AlphaFoldDB" id="A0A2N1MXE8"/>
<feature type="region of interest" description="Disordered" evidence="1">
    <location>
        <begin position="1"/>
        <end position="32"/>
    </location>
</feature>
<name>A0A2N1MXE8_9GLOM</name>
<feature type="compositionally biased region" description="Polar residues" evidence="1">
    <location>
        <begin position="1"/>
        <end position="11"/>
    </location>
</feature>
<dbReference type="Proteomes" id="UP000233469">
    <property type="component" value="Unassembled WGS sequence"/>
</dbReference>
<proteinExistence type="predicted"/>
<evidence type="ECO:0000313" key="2">
    <source>
        <dbReference type="EMBL" id="PKK66334.1"/>
    </source>
</evidence>
<protein>
    <submittedName>
        <fullName evidence="2">Uncharacterized protein</fullName>
    </submittedName>
</protein>
<comment type="caution">
    <text evidence="2">The sequence shown here is derived from an EMBL/GenBank/DDBJ whole genome shotgun (WGS) entry which is preliminary data.</text>
</comment>
<organism evidence="2 3">
    <name type="scientific">Rhizophagus irregularis</name>
    <dbReference type="NCBI Taxonomy" id="588596"/>
    <lineage>
        <taxon>Eukaryota</taxon>
        <taxon>Fungi</taxon>
        <taxon>Fungi incertae sedis</taxon>
        <taxon>Mucoromycota</taxon>
        <taxon>Glomeromycotina</taxon>
        <taxon>Glomeromycetes</taxon>
        <taxon>Glomerales</taxon>
        <taxon>Glomeraceae</taxon>
        <taxon>Rhizophagus</taxon>
    </lineage>
</organism>
<feature type="region of interest" description="Disordered" evidence="1">
    <location>
        <begin position="161"/>
        <end position="180"/>
    </location>
</feature>